<evidence type="ECO:0000313" key="4">
    <source>
        <dbReference type="EMBL" id="JAQ15178.1"/>
    </source>
</evidence>
<organism evidence="1">
    <name type="scientific">Lygus hesperus</name>
    <name type="common">Western plant bug</name>
    <dbReference type="NCBI Taxonomy" id="30085"/>
    <lineage>
        <taxon>Eukaryota</taxon>
        <taxon>Metazoa</taxon>
        <taxon>Ecdysozoa</taxon>
        <taxon>Arthropoda</taxon>
        <taxon>Hexapoda</taxon>
        <taxon>Insecta</taxon>
        <taxon>Pterygota</taxon>
        <taxon>Neoptera</taxon>
        <taxon>Paraneoptera</taxon>
        <taxon>Hemiptera</taxon>
        <taxon>Heteroptera</taxon>
        <taxon>Panheteroptera</taxon>
        <taxon>Cimicomorpha</taxon>
        <taxon>Miridae</taxon>
        <taxon>Mirini</taxon>
        <taxon>Lygus</taxon>
    </lineage>
</organism>
<gene>
    <name evidence="1" type="primary">secA_21</name>
    <name evidence="1" type="ORF">CM83_24469</name>
    <name evidence="3" type="ORF">g.38545</name>
    <name evidence="4" type="ORF">g.38546</name>
</gene>
<proteinExistence type="predicted"/>
<name>A0A0A9XMT3_LYGHE</name>
<dbReference type="EMBL" id="GDHC01003451">
    <property type="protein sequence ID" value="JAQ15178.1"/>
    <property type="molecule type" value="Transcribed_RNA"/>
</dbReference>
<reference evidence="1" key="2">
    <citation type="submission" date="2014-07" db="EMBL/GenBank/DDBJ databases">
        <authorList>
            <person name="Hull J."/>
        </authorList>
    </citation>
    <scope>NUCLEOTIDE SEQUENCE</scope>
</reference>
<evidence type="ECO:0000313" key="3">
    <source>
        <dbReference type="EMBL" id="JAQ04302.1"/>
    </source>
</evidence>
<dbReference type="EMBL" id="GDHC01014327">
    <property type="protein sequence ID" value="JAQ04302.1"/>
    <property type="molecule type" value="Transcribed_RNA"/>
</dbReference>
<evidence type="ECO:0000313" key="2">
    <source>
        <dbReference type="EMBL" id="JAG54526.1"/>
    </source>
</evidence>
<reference evidence="3" key="4">
    <citation type="journal article" date="2016" name="Gigascience">
        <title>De novo construction of an expanded transcriptome assembly for the western tarnished plant bug, Lygus hesperus.</title>
        <authorList>
            <person name="Tassone E.E."/>
            <person name="Geib S.M."/>
            <person name="Hall B."/>
            <person name="Fabrick J.A."/>
            <person name="Brent C.S."/>
            <person name="Hull J.J."/>
        </authorList>
    </citation>
    <scope>NUCLEOTIDE SEQUENCE</scope>
</reference>
<evidence type="ECO:0000313" key="1">
    <source>
        <dbReference type="EMBL" id="JAG18430.1"/>
    </source>
</evidence>
<reference evidence="2" key="3">
    <citation type="submission" date="2014-09" db="EMBL/GenBank/DDBJ databases">
        <authorList>
            <person name="Magalhaes I.L.F."/>
            <person name="Oliveira U."/>
            <person name="Santos F.R."/>
            <person name="Vidigal T.H.D.A."/>
            <person name="Brescovit A.D."/>
            <person name="Santos A.J."/>
        </authorList>
    </citation>
    <scope>NUCLEOTIDE SEQUENCE</scope>
</reference>
<reference evidence="1" key="1">
    <citation type="journal article" date="2014" name="PLoS ONE">
        <title>Transcriptome-Based Identification of ABC Transporters in the Western Tarnished Plant Bug Lygus hesperus.</title>
        <authorList>
            <person name="Hull J.J."/>
            <person name="Chaney K."/>
            <person name="Geib S.M."/>
            <person name="Fabrick J.A."/>
            <person name="Brent C.S."/>
            <person name="Walsh D."/>
            <person name="Lavine L.C."/>
        </authorList>
    </citation>
    <scope>NUCLEOTIDE SEQUENCE</scope>
</reference>
<accession>A0A0A9XMT3</accession>
<dbReference type="EMBL" id="GBHO01025174">
    <property type="protein sequence ID" value="JAG18430.1"/>
    <property type="molecule type" value="Transcribed_RNA"/>
</dbReference>
<protein>
    <submittedName>
        <fullName evidence="1">Protein translocase subunit SecA</fullName>
    </submittedName>
</protein>
<sequence length="223" mass="25021">MSDVDSGSDSDDLIWDFGKPNIPEDLKEKFIKMKEHKPKKRKSENLWPSPHSVKLALDKACLNKPEPLLEVQDEPLEAFRSHFKLFRERLNQIAQEHTTIDTEENPSKKIKSSDVTSSSHQEVEAKCDVSILYDSIDDASLALCSQLVEDKFVNDSNTYSNLPDSRRAISSSSTAAINPRVVERIPGAAPSILHPTVSQPSKPSNLLDDDDDDLFLNETLLSY</sequence>
<dbReference type="EMBL" id="GBRD01011298">
    <property type="protein sequence ID" value="JAG54526.1"/>
    <property type="molecule type" value="Transcribed_RNA"/>
</dbReference>
<dbReference type="AlphaFoldDB" id="A0A0A9XMT3"/>